<dbReference type="Pfam" id="PF00677">
    <property type="entry name" value="Lum_binding"/>
    <property type="match status" value="2"/>
</dbReference>
<dbReference type="EMBL" id="CAOS01000001">
    <property type="protein sequence ID" value="CCO07052.1"/>
    <property type="molecule type" value="Genomic_DNA"/>
</dbReference>
<dbReference type="NCBIfam" id="NF006767">
    <property type="entry name" value="PRK09289.1"/>
    <property type="match status" value="1"/>
</dbReference>
<dbReference type="PANTHER" id="PTHR21098">
    <property type="entry name" value="RIBOFLAVIN SYNTHASE ALPHA CHAIN"/>
    <property type="match status" value="1"/>
</dbReference>
<evidence type="ECO:0000256" key="10">
    <source>
        <dbReference type="PROSITE-ProRule" id="PRU00524"/>
    </source>
</evidence>
<dbReference type="EC" id="2.5.1.9" evidence="4 9"/>
<dbReference type="InterPro" id="IPR023366">
    <property type="entry name" value="ATP_synth_asu-like_sf"/>
</dbReference>
<feature type="repeat" description="Lumazine-binding" evidence="10">
    <location>
        <begin position="67"/>
        <end position="163"/>
    </location>
</feature>
<comment type="pathway">
    <text evidence="3">Cofactor biosynthesis; riboflavin biosynthesis; riboflavin from 2-hydroxy-3-oxobutyl phosphate and 5-amino-6-(D-ribitylamino)uracil: step 2/2.</text>
</comment>
<evidence type="ECO:0000313" key="13">
    <source>
        <dbReference type="Proteomes" id="UP000009315"/>
    </source>
</evidence>
<dbReference type="PIRSF" id="PIRSF000498">
    <property type="entry name" value="Riboflavin_syn_A"/>
    <property type="match status" value="1"/>
</dbReference>
<dbReference type="InterPro" id="IPR017938">
    <property type="entry name" value="Riboflavin_synthase-like_b-brl"/>
</dbReference>
<comment type="caution">
    <text evidence="12">The sequence shown here is derived from an EMBL/GenBank/DDBJ whole genome shotgun (WGS) entry which is preliminary data.</text>
</comment>
<dbReference type="Proteomes" id="UP000009315">
    <property type="component" value="Unassembled WGS sequence"/>
</dbReference>
<evidence type="ECO:0000256" key="4">
    <source>
        <dbReference type="ARBA" id="ARBA00012827"/>
    </source>
</evidence>
<dbReference type="SUPFAM" id="SSF63380">
    <property type="entry name" value="Riboflavin synthase domain-like"/>
    <property type="match status" value="2"/>
</dbReference>
<evidence type="ECO:0000256" key="5">
    <source>
        <dbReference type="ARBA" id="ARBA00013950"/>
    </source>
</evidence>
<gene>
    <name evidence="12" type="primary">ribE</name>
    <name evidence="12" type="ORF">DESHY_10212</name>
</gene>
<dbReference type="CDD" id="cd00402">
    <property type="entry name" value="Riboflavin_synthase_like"/>
    <property type="match status" value="1"/>
</dbReference>
<evidence type="ECO:0000313" key="12">
    <source>
        <dbReference type="EMBL" id="CCO07052.1"/>
    </source>
</evidence>
<proteinExistence type="predicted"/>
<dbReference type="InterPro" id="IPR001783">
    <property type="entry name" value="Lumazine-bd"/>
</dbReference>
<evidence type="ECO:0000256" key="2">
    <source>
        <dbReference type="ARBA" id="ARBA00002803"/>
    </source>
</evidence>
<sequence length="187" mass="20194">MLEDVKIGDSIAVNGVCLTVTTFGEGIFTADVMAETLARTNLKELRPGSKVNLERALRLGDRLGGHLVSGHVDGIGTIIGTARHDIATLVTVQAPDEVMKYIIKKGSVAIDGTSLTVVDFDRDKFQVSLIPHTAQVTVLGSKKIGDTVNLEADVLGKYIERLLQAREERPVQNSKISQEFLSAHGFL</sequence>
<dbReference type="NCBIfam" id="NF009566">
    <property type="entry name" value="PRK13020.1"/>
    <property type="match status" value="1"/>
</dbReference>
<evidence type="ECO:0000259" key="11">
    <source>
        <dbReference type="PROSITE" id="PS51177"/>
    </source>
</evidence>
<comment type="catalytic activity">
    <reaction evidence="1">
        <text>2 6,7-dimethyl-8-(1-D-ribityl)lumazine + H(+) = 5-amino-6-(D-ribitylamino)uracil + riboflavin</text>
        <dbReference type="Rhea" id="RHEA:20772"/>
        <dbReference type="ChEBI" id="CHEBI:15378"/>
        <dbReference type="ChEBI" id="CHEBI:15934"/>
        <dbReference type="ChEBI" id="CHEBI:57986"/>
        <dbReference type="ChEBI" id="CHEBI:58201"/>
        <dbReference type="EC" id="2.5.1.9"/>
    </reaction>
</comment>
<dbReference type="PROSITE" id="PS51177">
    <property type="entry name" value="LUMAZINE_BIND"/>
    <property type="match status" value="2"/>
</dbReference>
<name>K8DX02_9FIRM</name>
<organism evidence="12 13">
    <name type="scientific">Desulforamulus hydrothermalis Lam5 = DSM 18033</name>
    <dbReference type="NCBI Taxonomy" id="1121428"/>
    <lineage>
        <taxon>Bacteria</taxon>
        <taxon>Bacillati</taxon>
        <taxon>Bacillota</taxon>
        <taxon>Clostridia</taxon>
        <taxon>Eubacteriales</taxon>
        <taxon>Peptococcaceae</taxon>
        <taxon>Desulforamulus</taxon>
    </lineage>
</organism>
<reference evidence="12 13" key="1">
    <citation type="journal article" date="2013" name="Genome Announc.">
        <title>Genome Sequence of the Sulfate-Reducing Bacterium Desulfotomaculum hydrothermale Lam5(T).</title>
        <authorList>
            <person name="Amin O."/>
            <person name="Fardeau M.L."/>
            <person name="Valette O."/>
            <person name="Hirschler-Rea A."/>
            <person name="Barbe V."/>
            <person name="Medigue C."/>
            <person name="Vacherie B."/>
            <person name="Ollivier B."/>
            <person name="Bertin P.N."/>
            <person name="Dolla A."/>
        </authorList>
    </citation>
    <scope>NUCLEOTIDE SEQUENCE [LARGE SCALE GENOMIC DNA]</scope>
    <source>
        <strain evidence="13">Lam5 / DSM 18033</strain>
    </source>
</reference>
<dbReference type="AlphaFoldDB" id="K8DX02"/>
<dbReference type="FunFam" id="2.40.30.20:FF:000004">
    <property type="entry name" value="Riboflavin synthase, alpha subunit"/>
    <property type="match status" value="1"/>
</dbReference>
<dbReference type="eggNOG" id="COG0307">
    <property type="taxonomic scope" value="Bacteria"/>
</dbReference>
<evidence type="ECO:0000256" key="6">
    <source>
        <dbReference type="ARBA" id="ARBA00022619"/>
    </source>
</evidence>
<dbReference type="PANTHER" id="PTHR21098:SF12">
    <property type="entry name" value="RIBOFLAVIN SYNTHASE"/>
    <property type="match status" value="1"/>
</dbReference>
<evidence type="ECO:0000256" key="1">
    <source>
        <dbReference type="ARBA" id="ARBA00000968"/>
    </source>
</evidence>
<protein>
    <recommendedName>
        <fullName evidence="5 9">Riboflavin synthase</fullName>
        <ecNumber evidence="4 9">2.5.1.9</ecNumber>
    </recommendedName>
</protein>
<feature type="repeat" description="Lumazine-binding" evidence="10">
    <location>
        <begin position="1"/>
        <end position="66"/>
    </location>
</feature>
<keyword evidence="8" id="KW-0677">Repeat</keyword>
<evidence type="ECO:0000256" key="7">
    <source>
        <dbReference type="ARBA" id="ARBA00022679"/>
    </source>
</evidence>
<keyword evidence="7 12" id="KW-0808">Transferase</keyword>
<dbReference type="GO" id="GO:0009231">
    <property type="term" value="P:riboflavin biosynthetic process"/>
    <property type="evidence" value="ECO:0007669"/>
    <property type="project" value="UniProtKB-KW"/>
</dbReference>
<dbReference type="GO" id="GO:0004746">
    <property type="term" value="F:riboflavin synthase activity"/>
    <property type="evidence" value="ECO:0007669"/>
    <property type="project" value="UniProtKB-UniRule"/>
</dbReference>
<evidence type="ECO:0000256" key="9">
    <source>
        <dbReference type="NCBIfam" id="TIGR00187"/>
    </source>
</evidence>
<keyword evidence="13" id="KW-1185">Reference proteome</keyword>
<accession>K8DX02</accession>
<feature type="domain" description="Lumazine-binding" evidence="11">
    <location>
        <begin position="1"/>
        <end position="66"/>
    </location>
</feature>
<evidence type="ECO:0000256" key="8">
    <source>
        <dbReference type="ARBA" id="ARBA00022737"/>
    </source>
</evidence>
<feature type="domain" description="Lumazine-binding" evidence="11">
    <location>
        <begin position="67"/>
        <end position="163"/>
    </location>
</feature>
<evidence type="ECO:0000256" key="3">
    <source>
        <dbReference type="ARBA" id="ARBA00004887"/>
    </source>
</evidence>
<dbReference type="InterPro" id="IPR026017">
    <property type="entry name" value="Lumazine-bd_dom"/>
</dbReference>
<dbReference type="Gene3D" id="2.40.30.20">
    <property type="match status" value="2"/>
</dbReference>
<dbReference type="NCBIfam" id="TIGR00187">
    <property type="entry name" value="ribE"/>
    <property type="match status" value="1"/>
</dbReference>
<comment type="function">
    <text evidence="2">Catalyzes the dismutation of two molecules of 6,7-dimethyl-8-ribityllumazine, resulting in the formation of riboflavin and 5-amino-6-(D-ribitylamino)uracil.</text>
</comment>
<dbReference type="STRING" id="1121428.DESHY_10212"/>
<keyword evidence="6" id="KW-0686">Riboflavin biosynthesis</keyword>